<protein>
    <submittedName>
        <fullName evidence="3">Rho GTPase activating protein 9</fullName>
    </submittedName>
</protein>
<dbReference type="InterPro" id="IPR008936">
    <property type="entry name" value="Rho_GTPase_activation_prot"/>
</dbReference>
<dbReference type="Pfam" id="PF00620">
    <property type="entry name" value="RhoGAP"/>
    <property type="match status" value="1"/>
</dbReference>
<reference evidence="3" key="2">
    <citation type="submission" date="2025-09" db="UniProtKB">
        <authorList>
            <consortium name="Ensembl"/>
        </authorList>
    </citation>
    <scope>IDENTIFICATION</scope>
</reference>
<dbReference type="GO" id="GO:0007165">
    <property type="term" value="P:signal transduction"/>
    <property type="evidence" value="ECO:0007669"/>
    <property type="project" value="InterPro"/>
</dbReference>
<dbReference type="SMART" id="SM00324">
    <property type="entry name" value="RhoGAP"/>
    <property type="match status" value="1"/>
</dbReference>
<evidence type="ECO:0000313" key="3">
    <source>
        <dbReference type="Ensembl" id="ENSPTXP00000012944.1"/>
    </source>
</evidence>
<dbReference type="PANTHER" id="PTHR23176:SF103">
    <property type="entry name" value="RHO GTPASE-ACTIVATING PROTEIN 9"/>
    <property type="match status" value="1"/>
</dbReference>
<name>A0A670YPM7_PSETE</name>
<evidence type="ECO:0000313" key="4">
    <source>
        <dbReference type="Proteomes" id="UP000472273"/>
    </source>
</evidence>
<dbReference type="Proteomes" id="UP000472273">
    <property type="component" value="Unplaced"/>
</dbReference>
<dbReference type="GO" id="GO:0005737">
    <property type="term" value="C:cytoplasm"/>
    <property type="evidence" value="ECO:0007669"/>
    <property type="project" value="TreeGrafter"/>
</dbReference>
<reference evidence="3" key="1">
    <citation type="submission" date="2025-08" db="UniProtKB">
        <authorList>
            <consortium name="Ensembl"/>
        </authorList>
    </citation>
    <scope>IDENTIFICATION</scope>
</reference>
<gene>
    <name evidence="3" type="primary">ARHGAP9</name>
</gene>
<evidence type="ECO:0000256" key="1">
    <source>
        <dbReference type="ARBA" id="ARBA00022468"/>
    </source>
</evidence>
<dbReference type="AlphaFoldDB" id="A0A670YPM7"/>
<organism evidence="3 4">
    <name type="scientific">Pseudonaja textilis</name>
    <name type="common">Eastern brown snake</name>
    <dbReference type="NCBI Taxonomy" id="8673"/>
    <lineage>
        <taxon>Eukaryota</taxon>
        <taxon>Metazoa</taxon>
        <taxon>Chordata</taxon>
        <taxon>Craniata</taxon>
        <taxon>Vertebrata</taxon>
        <taxon>Euteleostomi</taxon>
        <taxon>Lepidosauria</taxon>
        <taxon>Squamata</taxon>
        <taxon>Bifurcata</taxon>
        <taxon>Unidentata</taxon>
        <taxon>Episquamata</taxon>
        <taxon>Toxicofera</taxon>
        <taxon>Serpentes</taxon>
        <taxon>Colubroidea</taxon>
        <taxon>Elapidae</taxon>
        <taxon>Hydrophiinae</taxon>
        <taxon>Pseudonaja</taxon>
    </lineage>
</organism>
<dbReference type="GeneTree" id="ENSGT00950000182860"/>
<dbReference type="GO" id="GO:0005096">
    <property type="term" value="F:GTPase activator activity"/>
    <property type="evidence" value="ECO:0007669"/>
    <property type="project" value="UniProtKB-KW"/>
</dbReference>
<keyword evidence="1" id="KW-0343">GTPase activation</keyword>
<accession>A0A670YPM7</accession>
<evidence type="ECO:0000259" key="2">
    <source>
        <dbReference type="PROSITE" id="PS50238"/>
    </source>
</evidence>
<sequence length="144" mass="16510">LSLDLDGPSFNLWWDDVHVITGALKLFFRELPESLVPYSYVDECIASVKLSDHKEKVSKLSGLIQSLPQPNRDTLHYLLQHLRRVMDHSDINRMTTQNIGIVFGPTLLRHERDVASLIEDMVYQNQVVELLLTEFTSIFGTDAE</sequence>
<dbReference type="InterPro" id="IPR000198">
    <property type="entry name" value="RhoGAP_dom"/>
</dbReference>
<keyword evidence="4" id="KW-1185">Reference proteome</keyword>
<dbReference type="SUPFAM" id="SSF48350">
    <property type="entry name" value="GTPase activation domain, GAP"/>
    <property type="match status" value="1"/>
</dbReference>
<dbReference type="Gene3D" id="1.10.555.10">
    <property type="entry name" value="Rho GTPase activation protein"/>
    <property type="match status" value="1"/>
</dbReference>
<dbReference type="PROSITE" id="PS50238">
    <property type="entry name" value="RHOGAP"/>
    <property type="match status" value="1"/>
</dbReference>
<dbReference type="InterPro" id="IPR050729">
    <property type="entry name" value="Rho-GAP"/>
</dbReference>
<dbReference type="PANTHER" id="PTHR23176">
    <property type="entry name" value="RHO/RAC/CDC GTPASE-ACTIVATING PROTEIN"/>
    <property type="match status" value="1"/>
</dbReference>
<proteinExistence type="predicted"/>
<dbReference type="Ensembl" id="ENSPTXT00000013353.1">
    <property type="protein sequence ID" value="ENSPTXP00000012944.1"/>
    <property type="gene ID" value="ENSPTXG00000009030.1"/>
</dbReference>
<feature type="domain" description="Rho-GAP" evidence="2">
    <location>
        <begin position="1"/>
        <end position="139"/>
    </location>
</feature>